<proteinExistence type="inferred from homology"/>
<dbReference type="InterPro" id="IPR045700">
    <property type="entry name" value="Rab3GAP1"/>
</dbReference>
<evidence type="ECO:0000256" key="4">
    <source>
        <dbReference type="ARBA" id="ARBA00022468"/>
    </source>
</evidence>
<dbReference type="STRING" id="40148.A0A0D9Z5X1"/>
<dbReference type="HOGENOM" id="CLU_005626_0_0_1"/>
<dbReference type="eggNOG" id="KOG2390">
    <property type="taxonomic scope" value="Eukaryota"/>
</dbReference>
<dbReference type="EnsemblPlants" id="OGLUM03G13950.1">
    <property type="protein sequence ID" value="OGLUM03G13950.1"/>
    <property type="gene ID" value="OGLUM03G13950"/>
</dbReference>
<evidence type="ECO:0000256" key="6">
    <source>
        <dbReference type="SAM" id="MobiDB-lite"/>
    </source>
</evidence>
<accession>A0A0D9Z5X1</accession>
<keyword evidence="4" id="KW-0343">GTPase activation</keyword>
<evidence type="ECO:0000313" key="8">
    <source>
        <dbReference type="EnsemblPlants" id="OGLUM03G13950.1"/>
    </source>
</evidence>
<dbReference type="Pfam" id="PF13890">
    <property type="entry name" value="Rab3-GTPase_cat"/>
    <property type="match status" value="1"/>
</dbReference>
<comment type="subcellular location">
    <subcellularLocation>
        <location evidence="1">Cytoplasm</location>
    </subcellularLocation>
</comment>
<dbReference type="PANTHER" id="PTHR21422:SF9">
    <property type="entry name" value="RAB3 GTPASE-ACTIVATING PROTEIN CATALYTIC SUBUNIT"/>
    <property type="match status" value="1"/>
</dbReference>
<evidence type="ECO:0000259" key="7">
    <source>
        <dbReference type="Pfam" id="PF13890"/>
    </source>
</evidence>
<dbReference type="InterPro" id="IPR026147">
    <property type="entry name" value="Rab3GAP1_conserved"/>
</dbReference>
<keyword evidence="9" id="KW-1185">Reference proteome</keyword>
<dbReference type="Gramene" id="OGLUM03G13950.1">
    <property type="protein sequence ID" value="OGLUM03G13950.1"/>
    <property type="gene ID" value="OGLUM03G13950"/>
</dbReference>
<dbReference type="PANTHER" id="PTHR21422">
    <property type="entry name" value="RAB3 GTPASE-ACTIVATING PROTEIN CATALYTIC SUBUNIT"/>
    <property type="match status" value="1"/>
</dbReference>
<keyword evidence="5" id="KW-0963">Cytoplasm</keyword>
<dbReference type="AlphaFoldDB" id="A0A0D9Z5X1"/>
<reference evidence="8" key="2">
    <citation type="submission" date="2018-05" db="EMBL/GenBank/DDBJ databases">
        <title>OgluRS3 (Oryza glumaepatula Reference Sequence Version 3).</title>
        <authorList>
            <person name="Zhang J."/>
            <person name="Kudrna D."/>
            <person name="Lee S."/>
            <person name="Talag J."/>
            <person name="Welchert J."/>
            <person name="Wing R.A."/>
        </authorList>
    </citation>
    <scope>NUCLEOTIDE SEQUENCE [LARGE SCALE GENOMIC DNA]</scope>
</reference>
<evidence type="ECO:0000256" key="3">
    <source>
        <dbReference type="ARBA" id="ARBA00015817"/>
    </source>
</evidence>
<name>A0A0D9Z5X1_9ORYZ</name>
<feature type="compositionally biased region" description="Acidic residues" evidence="6">
    <location>
        <begin position="166"/>
        <end position="184"/>
    </location>
</feature>
<sequence>MSRVHCTRAYTIVRGSVQQRRDVLPEPAGDGGVHHVGVVQRPLRLVAVPGDEVHVGEQELEAVVVERDHHPVRGLVASVDDAASAFGTPHLLHFSRLPSFLPHHATDLTRRRRTGGFLATPPSPPAASASLEERIADAAAAAAAMASTSAASSSSSKYAKHRRIGEEEEEEEEQEAEEAEEELERFDDFTIASSWERFISEIEAICRQWLADGPNILTQKGAESVPSFDNLYVVKRELKHGKRVYCMEYHFMKSAKGKHSYWDDDTHSMQLSFGVYEFLIIAPLSASGVVLDDPESTKLLSSVAIALSNCGSNWPAFVPVHDPSRKAYIGIQNLGTVFTRRFEADRIGSQVPIRLIHLEGLHELFLSKFVLSSTDFPARVKVNFSMKLTYRTPEYDYYNEETLVSEANESIAESEVANHPKKQWDDDCSWAEWYSAEDPVKGFELTAIWGERVFEETLEMAEVENASSFDADHWLLHPIVSPYMVDDSIGKFVGFASQLQLLVKAFESSAEAQFLEDFVADTSGQENSKSTVTVPPPSVVDRVMKDLFNDEVGNSNYVEAENKYGRAMKGAPSDSLFAQFCLHALWFGNCHIRAIAVLWIDFVREIRWCWEESERLPRMKSTSSIDLCTCLIHQKLHMLAICIERKKSLSREKGTDHAHEDGISNSVAQNKTRKGSAGVVPSMMLLNTFQEMHAPYTQDAFLMTEDMHEERLHAAEAFGNAVGLSGQLERDVLSSDMSAFKAANPDAVFEDFIRWHSPGDWVSEDRAEGSSGWPPKGRLSQRMSEHGNMWRKIWNDAPALPVSEQKFLLDPIREGEKVIHYLETLRPQQLLEQMVCTAFKSSADILNRTTYGGFKLMKTKMDQLYATLASTLKSLQGKSDISDLSDDLKRLCQVFEHIEKLLILAASVHRKLIDAPRLSQAIFADYFNYYLPKMGTSLESVCYEKEFTAKEKVGMHERDAVSNLFPPPTANQSWRKVLSMGNLLNGHEPIQREIVFSVIERISNGHYSSPTPLSTDEQIETHRMYISGTSNDLWVALSVTSWD</sequence>
<comment type="similarity">
    <text evidence="2">Belongs to the Rab3-GAP catalytic subunit family.</text>
</comment>
<feature type="domain" description="Rab3GAP catalytic subunit conserved" evidence="7">
    <location>
        <begin position="670"/>
        <end position="823"/>
    </location>
</feature>
<evidence type="ECO:0000256" key="5">
    <source>
        <dbReference type="ARBA" id="ARBA00022490"/>
    </source>
</evidence>
<reference evidence="8" key="1">
    <citation type="submission" date="2015-04" db="UniProtKB">
        <authorList>
            <consortium name="EnsemblPlants"/>
        </authorList>
    </citation>
    <scope>IDENTIFICATION</scope>
</reference>
<evidence type="ECO:0000256" key="2">
    <source>
        <dbReference type="ARBA" id="ARBA00008856"/>
    </source>
</evidence>
<feature type="region of interest" description="Disordered" evidence="6">
    <location>
        <begin position="150"/>
        <end position="184"/>
    </location>
</feature>
<dbReference type="GO" id="GO:0005737">
    <property type="term" value="C:cytoplasm"/>
    <property type="evidence" value="ECO:0007669"/>
    <property type="project" value="UniProtKB-SubCell"/>
</dbReference>
<dbReference type="Proteomes" id="UP000026961">
    <property type="component" value="Chromosome 3"/>
</dbReference>
<dbReference type="GO" id="GO:0005096">
    <property type="term" value="F:GTPase activator activity"/>
    <property type="evidence" value="ECO:0007669"/>
    <property type="project" value="UniProtKB-KW"/>
</dbReference>
<organism evidence="8">
    <name type="scientific">Oryza glumipatula</name>
    <dbReference type="NCBI Taxonomy" id="40148"/>
    <lineage>
        <taxon>Eukaryota</taxon>
        <taxon>Viridiplantae</taxon>
        <taxon>Streptophyta</taxon>
        <taxon>Embryophyta</taxon>
        <taxon>Tracheophyta</taxon>
        <taxon>Spermatophyta</taxon>
        <taxon>Magnoliopsida</taxon>
        <taxon>Liliopsida</taxon>
        <taxon>Poales</taxon>
        <taxon>Poaceae</taxon>
        <taxon>BOP clade</taxon>
        <taxon>Oryzoideae</taxon>
        <taxon>Oryzeae</taxon>
        <taxon>Oryzinae</taxon>
        <taxon>Oryza</taxon>
    </lineage>
</organism>
<protein>
    <recommendedName>
        <fullName evidence="3">Rab3 GTPase-activating protein catalytic subunit</fullName>
    </recommendedName>
</protein>
<evidence type="ECO:0000256" key="1">
    <source>
        <dbReference type="ARBA" id="ARBA00004496"/>
    </source>
</evidence>
<evidence type="ECO:0000313" key="9">
    <source>
        <dbReference type="Proteomes" id="UP000026961"/>
    </source>
</evidence>